<organism evidence="2 3">
    <name type="scientific">Paractinoplanes ferrugineus</name>
    <dbReference type="NCBI Taxonomy" id="113564"/>
    <lineage>
        <taxon>Bacteria</taxon>
        <taxon>Bacillati</taxon>
        <taxon>Actinomycetota</taxon>
        <taxon>Actinomycetes</taxon>
        <taxon>Micromonosporales</taxon>
        <taxon>Micromonosporaceae</taxon>
        <taxon>Paractinoplanes</taxon>
    </lineage>
</organism>
<feature type="region of interest" description="Disordered" evidence="1">
    <location>
        <begin position="103"/>
        <end position="140"/>
    </location>
</feature>
<evidence type="ECO:0000256" key="1">
    <source>
        <dbReference type="SAM" id="MobiDB-lite"/>
    </source>
</evidence>
<evidence type="ECO:0000313" key="2">
    <source>
        <dbReference type="EMBL" id="GIE14669.1"/>
    </source>
</evidence>
<proteinExistence type="predicted"/>
<accession>A0A919J6U0</accession>
<comment type="caution">
    <text evidence="2">The sequence shown here is derived from an EMBL/GenBank/DDBJ whole genome shotgun (WGS) entry which is preliminary data.</text>
</comment>
<dbReference type="EMBL" id="BOMM01000057">
    <property type="protein sequence ID" value="GIE14669.1"/>
    <property type="molecule type" value="Genomic_DNA"/>
</dbReference>
<dbReference type="Gene3D" id="3.20.20.150">
    <property type="entry name" value="Divalent-metal-dependent TIM barrel enzymes"/>
    <property type="match status" value="1"/>
</dbReference>
<sequence>MHVHLHRRDRAGRTLMRLRHPSGRIVHLSCEIAARPVSNLPALVAELDNYGAVRARLGADRLGVDLWLPPTLAAALAVESRARTRLRAELDARRLEVVTLSGAPFAEGGGEPPTDAAAQPDSGAQLDAGARSGAGVEPSWTEPARREYTLDLARILLDLLDADAVRGAVSTIGLGPRPGWAEAADKASLGILRRLSAGLADLAWQNGRAVRVGFQPAPGLVLDTPEQTVAAMSRMDRERLGVCLDLGHVARSWPDPAGGIEALTDAGLSVIEVRLAAVPGGTTEPWRTALRQVFGAAGPLTEYLTLQSRGPGQTPEQIAADVAYLLAELAALGLAPEVETCPVR</sequence>
<gene>
    <name evidence="2" type="ORF">Afe05nite_65090</name>
</gene>
<name>A0A919J6U0_9ACTN</name>
<protein>
    <recommendedName>
        <fullName evidence="4">Xylose isomerase-like TIM barrel domain-containing protein</fullName>
    </recommendedName>
</protein>
<dbReference type="InterPro" id="IPR036237">
    <property type="entry name" value="Xyl_isomerase-like_sf"/>
</dbReference>
<evidence type="ECO:0000313" key="3">
    <source>
        <dbReference type="Proteomes" id="UP000598174"/>
    </source>
</evidence>
<dbReference type="AlphaFoldDB" id="A0A919J6U0"/>
<keyword evidence="3" id="KW-1185">Reference proteome</keyword>
<evidence type="ECO:0008006" key="4">
    <source>
        <dbReference type="Google" id="ProtNLM"/>
    </source>
</evidence>
<reference evidence="2" key="1">
    <citation type="submission" date="2021-01" db="EMBL/GenBank/DDBJ databases">
        <title>Whole genome shotgun sequence of Actinoplanes ferrugineus NBRC 15555.</title>
        <authorList>
            <person name="Komaki H."/>
            <person name="Tamura T."/>
        </authorList>
    </citation>
    <scope>NUCLEOTIDE SEQUENCE</scope>
    <source>
        <strain evidence="2">NBRC 15555</strain>
    </source>
</reference>
<dbReference type="Proteomes" id="UP000598174">
    <property type="component" value="Unassembled WGS sequence"/>
</dbReference>
<dbReference type="SUPFAM" id="SSF51658">
    <property type="entry name" value="Xylose isomerase-like"/>
    <property type="match status" value="1"/>
</dbReference>